<feature type="compositionally biased region" description="Pro residues" evidence="1">
    <location>
        <begin position="240"/>
        <end position="252"/>
    </location>
</feature>
<evidence type="ECO:0000313" key="3">
    <source>
        <dbReference type="Proteomes" id="UP001190700"/>
    </source>
</evidence>
<sequence length="1080" mass="117980">MTVDVRGKWQAAIVATTSQLHASGGGLDVSFLVDLIIEERREREAIALGERVFAHGTSFHDVLSARFDEFMKNKRKNENAEDRSEKQRRLMRLSDLEFVDIKSAIEKKLQSTPYFDQSLVDEILSSVLEAPPAPPAQPAVQLADSIVSTKRFSQKAPRRPVAPAPEPEEPNPPQRVPLAPVPLAPPRAPSPLEPLERDEFLHALRLMEENPFQQPMPEASPVPEAIKAPPRPQVLKHDPTPAPLPHPAPGGPPLQEEAPAPPLHKQRPDRNQRARDARKSVPARLSPAPMHAKRTPPPAPFLAPAEDPAPPESVLQPLALVEDSSDYEVEWDEEEAEEEVEEVEDFTPDEKEHMSQWLLSVGVELDLEGLDFRKVRRSQLRGPGRRRRRTLEDCLGLMIIGVKIPLEELQELIRQRAEHKGQHSWLSQSAVDCKKHRAASKIQARFRKFARRRRKKQPPITQRAAVCPISFQADLEDAPEERTRRGRRSHTASHASFAGRQLGASHSSVGCPDRAQNPAYLPLRQSKSLPVDPSDFRVANAGCQEPASTSSAAGASAGSAEDRGGRALRGLLQAKPRYAHSHQRVRVGQQSVADAVRAVNNRLAAQSTGLRSSASMGGQGALSQLPSLHGEARRGVPGDGVERPGGLRGTASWTGTSDVAEAPRLRAQRSYDNLATMSGRPHAHTQEAAGGLLGRKLKQERGEALSVQRSLSSLPTPSLGMDGQEGVEGVCTREGRRLPCLPSFPGVTERRMQWGRAKAQRQSRGEAIAIDTALIQISTLPKARGPSCTAVLSPLKQPPSQPAAHRLLEPSPPPLLEILERPTGKKLPQLGQTCIPLCGILAEPLVPAPPLPQLREPSQELRGPVPLVMTATPSDAEALSQQRATAEEEIAKNRRSTFPMAILRWIGLSRDCDAFEPESHSRPPPDPTARVEMGGKANPVEAKEYKPPTWLSSGTAKLDRRKTDSFPVVRQEAAARAGATSASSSSPLWKLFDIKELQAMLGLGTRASSPAEPRPPSHGEGRPATSEDDDEEARRRCTFRCRIGGAAIVRDVKKRVRKLAAAISCVVKMSLRPEHCSAVV</sequence>
<feature type="compositionally biased region" description="Basic and acidic residues" evidence="1">
    <location>
        <begin position="266"/>
        <end position="279"/>
    </location>
</feature>
<feature type="compositionally biased region" description="Polar residues" evidence="1">
    <location>
        <begin position="608"/>
        <end position="626"/>
    </location>
</feature>
<dbReference type="EMBL" id="LGRX02033226">
    <property type="protein sequence ID" value="KAK3242154.1"/>
    <property type="molecule type" value="Genomic_DNA"/>
</dbReference>
<protein>
    <submittedName>
        <fullName evidence="2">Uncharacterized protein</fullName>
    </submittedName>
</protein>
<feature type="region of interest" description="Disordered" evidence="1">
    <location>
        <begin position="475"/>
        <end position="518"/>
    </location>
</feature>
<comment type="caution">
    <text evidence="2">The sequence shown here is derived from an EMBL/GenBank/DDBJ whole genome shotgun (WGS) entry which is preliminary data.</text>
</comment>
<organism evidence="2 3">
    <name type="scientific">Cymbomonas tetramitiformis</name>
    <dbReference type="NCBI Taxonomy" id="36881"/>
    <lineage>
        <taxon>Eukaryota</taxon>
        <taxon>Viridiplantae</taxon>
        <taxon>Chlorophyta</taxon>
        <taxon>Pyramimonadophyceae</taxon>
        <taxon>Pyramimonadales</taxon>
        <taxon>Pyramimonadaceae</taxon>
        <taxon>Cymbomonas</taxon>
    </lineage>
</organism>
<dbReference type="PROSITE" id="PS50096">
    <property type="entry name" value="IQ"/>
    <property type="match status" value="1"/>
</dbReference>
<dbReference type="Proteomes" id="UP001190700">
    <property type="component" value="Unassembled WGS sequence"/>
</dbReference>
<feature type="compositionally biased region" description="Pro residues" evidence="1">
    <location>
        <begin position="160"/>
        <end position="192"/>
    </location>
</feature>
<feature type="region of interest" description="Disordered" evidence="1">
    <location>
        <begin position="1006"/>
        <end position="1033"/>
    </location>
</feature>
<reference evidence="2 3" key="1">
    <citation type="journal article" date="2015" name="Genome Biol. Evol.">
        <title>Comparative Genomics of a Bacterivorous Green Alga Reveals Evolutionary Causalities and Consequences of Phago-Mixotrophic Mode of Nutrition.</title>
        <authorList>
            <person name="Burns J.A."/>
            <person name="Paasch A."/>
            <person name="Narechania A."/>
            <person name="Kim E."/>
        </authorList>
    </citation>
    <scope>NUCLEOTIDE SEQUENCE [LARGE SCALE GENOMIC DNA]</scope>
    <source>
        <strain evidence="2 3">PLY_AMNH</strain>
    </source>
</reference>
<evidence type="ECO:0000313" key="2">
    <source>
        <dbReference type="EMBL" id="KAK3242154.1"/>
    </source>
</evidence>
<feature type="compositionally biased region" description="Pro residues" evidence="1">
    <location>
        <begin position="295"/>
        <end position="311"/>
    </location>
</feature>
<gene>
    <name evidence="2" type="ORF">CYMTET_48140</name>
</gene>
<feature type="region of interest" description="Disordered" evidence="1">
    <location>
        <begin position="149"/>
        <end position="311"/>
    </location>
</feature>
<proteinExistence type="predicted"/>
<accession>A0AAE0EVX9</accession>
<feature type="compositionally biased region" description="Basic and acidic residues" evidence="1">
    <location>
        <begin position="630"/>
        <end position="642"/>
    </location>
</feature>
<dbReference type="AlphaFoldDB" id="A0AAE0EVX9"/>
<keyword evidence="3" id="KW-1185">Reference proteome</keyword>
<feature type="compositionally biased region" description="Basic and acidic residues" evidence="1">
    <location>
        <begin position="194"/>
        <end position="208"/>
    </location>
</feature>
<evidence type="ECO:0000256" key="1">
    <source>
        <dbReference type="SAM" id="MobiDB-lite"/>
    </source>
</evidence>
<feature type="region of interest" description="Disordered" evidence="1">
    <location>
        <begin position="608"/>
        <end position="665"/>
    </location>
</feature>
<name>A0AAE0EVX9_9CHLO</name>